<sequence length="403" mass="44872">MEKIILSAQQIISEVLTYTPILSLFMLPVTRARNLPKTEDRAHEEEYQTQGRELYQLAQDVNHLNAAAPGPATPSALQVNTVTQAALAGLYLSHRLSPQLENSLRAGNEIKNQFNKDAFAYPPPLPYITDNYLPNEEPNDILAIENYPQLPRPVKFLPNHTLQWEQDTRLFPNPNRQHPVVAPPSLPSGFISPPHSSLFPNAMVGGNVTQPERSLAIAPRKPFPRTKYPFSKSYRAKKYPGANSLKKTSATKWLPNNEVIPEQYYSGWVVEQAETPLTAVEEQTASKSRQPQAKERISAPEGNVPEPPVLEDFMHPEEAARQGEPALENDIPAPPVPEDFMHPEEAARQGEPGLEDSIPAPPVPEDFMHPQEAARQAPSVAGDHIPDPPPRLKRSPSLPRPKR</sequence>
<name>A0AAU7Q945_9GAMM</name>
<organism evidence="2">
    <name type="scientific">Acerihabitans sp. KWT182</name>
    <dbReference type="NCBI Taxonomy" id="3157919"/>
    <lineage>
        <taxon>Bacteria</taxon>
        <taxon>Pseudomonadati</taxon>
        <taxon>Pseudomonadota</taxon>
        <taxon>Gammaproteobacteria</taxon>
        <taxon>Enterobacterales</taxon>
        <taxon>Pectobacteriaceae</taxon>
        <taxon>Acerihabitans</taxon>
    </lineage>
</organism>
<dbReference type="AlphaFoldDB" id="A0AAU7Q945"/>
<proteinExistence type="predicted"/>
<evidence type="ECO:0000256" key="1">
    <source>
        <dbReference type="SAM" id="MobiDB-lite"/>
    </source>
</evidence>
<gene>
    <name evidence="2" type="ORF">ABK905_22610</name>
</gene>
<protein>
    <submittedName>
        <fullName evidence="2">Uncharacterized protein</fullName>
    </submittedName>
</protein>
<feature type="compositionally biased region" description="Basic and acidic residues" evidence="1">
    <location>
        <begin position="339"/>
        <end position="348"/>
    </location>
</feature>
<accession>A0AAU7Q945</accession>
<dbReference type="EMBL" id="CP157947">
    <property type="protein sequence ID" value="XBS69222.1"/>
    <property type="molecule type" value="Genomic_DNA"/>
</dbReference>
<reference evidence="2" key="1">
    <citation type="submission" date="2024-06" db="EMBL/GenBank/DDBJ databases">
        <authorList>
            <person name="Coelho C."/>
            <person name="Bento M."/>
            <person name="Garcia E."/>
            <person name="Camelo A."/>
            <person name="Brandao I."/>
            <person name="Espirito Santo C."/>
            <person name="Trovao J."/>
            <person name="Verissimo A."/>
            <person name="Costa J."/>
            <person name="Tiago I."/>
        </authorList>
    </citation>
    <scope>NUCLEOTIDE SEQUENCE</scope>
    <source>
        <strain evidence="2">KWT182</strain>
    </source>
</reference>
<evidence type="ECO:0000313" key="2">
    <source>
        <dbReference type="EMBL" id="XBS69222.1"/>
    </source>
</evidence>
<feature type="compositionally biased region" description="Polar residues" evidence="1">
    <location>
        <begin position="281"/>
        <end position="291"/>
    </location>
</feature>
<feature type="compositionally biased region" description="Basic and acidic residues" evidence="1">
    <location>
        <begin position="312"/>
        <end position="321"/>
    </location>
</feature>
<feature type="region of interest" description="Disordered" evidence="1">
    <location>
        <begin position="280"/>
        <end position="403"/>
    </location>
</feature>